<accession>A0ABW5R912</accession>
<dbReference type="InterPro" id="IPR013974">
    <property type="entry name" value="SAF"/>
</dbReference>
<dbReference type="EMBL" id="JBHUMM010000005">
    <property type="protein sequence ID" value="MFD2670602.1"/>
    <property type="molecule type" value="Genomic_DNA"/>
</dbReference>
<proteinExistence type="predicted"/>
<gene>
    <name evidence="3" type="primary">neuB</name>
    <name evidence="3" type="ORF">ACFSUC_03130</name>
</gene>
<dbReference type="Pfam" id="PF03102">
    <property type="entry name" value="NeuB"/>
    <property type="match status" value="1"/>
</dbReference>
<dbReference type="CDD" id="cd11615">
    <property type="entry name" value="SAF_NeuB_like"/>
    <property type="match status" value="1"/>
</dbReference>
<keyword evidence="1" id="KW-0175">Coiled coil</keyword>
<dbReference type="Gene3D" id="3.90.1210.10">
    <property type="entry name" value="Antifreeze-like/N-acetylneuraminic acid synthase C-terminal domain"/>
    <property type="match status" value="1"/>
</dbReference>
<keyword evidence="3" id="KW-0808">Transferase</keyword>
<dbReference type="RefSeq" id="WP_379928009.1">
    <property type="nucleotide sequence ID" value="NZ_JBHUMM010000005.1"/>
</dbReference>
<dbReference type="GO" id="GO:0050462">
    <property type="term" value="F:N-acetylneuraminate synthase activity"/>
    <property type="evidence" value="ECO:0007669"/>
    <property type="project" value="UniProtKB-EC"/>
</dbReference>
<keyword evidence="4" id="KW-1185">Reference proteome</keyword>
<dbReference type="InterPro" id="IPR006190">
    <property type="entry name" value="SAF_AFP_Neu5Ac"/>
</dbReference>
<dbReference type="EC" id="2.5.1.56" evidence="3"/>
<protein>
    <submittedName>
        <fullName evidence="3">N-acetylneuraminate synthase</fullName>
        <ecNumber evidence="3">2.5.1.56</ecNumber>
    </submittedName>
</protein>
<dbReference type="SUPFAM" id="SSF51569">
    <property type="entry name" value="Aldolase"/>
    <property type="match status" value="1"/>
</dbReference>
<name>A0ABW5R912_9BACL</name>
<dbReference type="SMART" id="SM00858">
    <property type="entry name" value="SAF"/>
    <property type="match status" value="1"/>
</dbReference>
<sequence>MSMYAEQMDQMWKGERTWIIAEVGVNHNGSLEMAKKLVDHAREAGADAVKFQMYESDQLVSDTAGLTGYQQERTTYDNQKQMLQQYQLNRTQFEELKQYCDASGILFLATPFDQQSAEALHNMGVQAFKIGSGDITHYPLLKQIGQYGKPMLLSTGMCGLGDIEDALHTLPADTPIVLLHCTSAYPAPYHDLHLSAIETMRSAFGHPVGYSDHSLGIEIPFAAVAMGYRVIEKHVTLDRNLAGPDHAASIEPAELKRMVQGIRHIEQALGSTRKQCRPSEQETRNKVRRGIYARRELKAGTVLQEADLLCLRPETDVPASAYPRVTGRTLQRSLSAQSPLSWTDLSEGRT</sequence>
<dbReference type="PANTHER" id="PTHR42966">
    <property type="entry name" value="N-ACETYLNEURAMINATE SYNTHASE"/>
    <property type="match status" value="1"/>
</dbReference>
<evidence type="ECO:0000256" key="1">
    <source>
        <dbReference type="SAM" id="Coils"/>
    </source>
</evidence>
<dbReference type="PANTHER" id="PTHR42966:SF1">
    <property type="entry name" value="SIALIC ACID SYNTHASE"/>
    <property type="match status" value="1"/>
</dbReference>
<dbReference type="NCBIfam" id="TIGR03569">
    <property type="entry name" value="NeuB_NnaB"/>
    <property type="match status" value="1"/>
</dbReference>
<feature type="domain" description="AFP-like" evidence="2">
    <location>
        <begin position="290"/>
        <end position="348"/>
    </location>
</feature>
<dbReference type="InterPro" id="IPR057736">
    <property type="entry name" value="SAF_PseI/NeuA/NeuB"/>
</dbReference>
<dbReference type="SUPFAM" id="SSF51269">
    <property type="entry name" value="AFP III-like domain"/>
    <property type="match status" value="1"/>
</dbReference>
<evidence type="ECO:0000313" key="3">
    <source>
        <dbReference type="EMBL" id="MFD2670602.1"/>
    </source>
</evidence>
<dbReference type="InterPro" id="IPR013132">
    <property type="entry name" value="PseI/NeuA/B-like_N"/>
</dbReference>
<evidence type="ECO:0000313" key="4">
    <source>
        <dbReference type="Proteomes" id="UP001597497"/>
    </source>
</evidence>
<dbReference type="InterPro" id="IPR036732">
    <property type="entry name" value="AFP_Neu5c_C_sf"/>
</dbReference>
<organism evidence="3 4">
    <name type="scientific">Marinicrinis sediminis</name>
    <dbReference type="NCBI Taxonomy" id="1652465"/>
    <lineage>
        <taxon>Bacteria</taxon>
        <taxon>Bacillati</taxon>
        <taxon>Bacillota</taxon>
        <taxon>Bacilli</taxon>
        <taxon>Bacillales</taxon>
        <taxon>Paenibacillaceae</taxon>
    </lineage>
</organism>
<dbReference type="InterPro" id="IPR051690">
    <property type="entry name" value="PseI-like"/>
</dbReference>
<dbReference type="Proteomes" id="UP001597497">
    <property type="component" value="Unassembled WGS sequence"/>
</dbReference>
<comment type="caution">
    <text evidence="3">The sequence shown here is derived from an EMBL/GenBank/DDBJ whole genome shotgun (WGS) entry which is preliminary data.</text>
</comment>
<dbReference type="PROSITE" id="PS50844">
    <property type="entry name" value="AFP_LIKE"/>
    <property type="match status" value="1"/>
</dbReference>
<dbReference type="InterPro" id="IPR020007">
    <property type="entry name" value="NeuB/NeuA"/>
</dbReference>
<feature type="coiled-coil region" evidence="1">
    <location>
        <begin position="69"/>
        <end position="96"/>
    </location>
</feature>
<dbReference type="InterPro" id="IPR013785">
    <property type="entry name" value="Aldolase_TIM"/>
</dbReference>
<dbReference type="Gene3D" id="3.20.20.70">
    <property type="entry name" value="Aldolase class I"/>
    <property type="match status" value="1"/>
</dbReference>
<reference evidence="4" key="1">
    <citation type="journal article" date="2019" name="Int. J. Syst. Evol. Microbiol.">
        <title>The Global Catalogue of Microorganisms (GCM) 10K type strain sequencing project: providing services to taxonomists for standard genome sequencing and annotation.</title>
        <authorList>
            <consortium name="The Broad Institute Genomics Platform"/>
            <consortium name="The Broad Institute Genome Sequencing Center for Infectious Disease"/>
            <person name="Wu L."/>
            <person name="Ma J."/>
        </authorList>
    </citation>
    <scope>NUCLEOTIDE SEQUENCE [LARGE SCALE GENOMIC DNA]</scope>
    <source>
        <strain evidence="4">KCTC 33676</strain>
    </source>
</reference>
<dbReference type="Pfam" id="PF08666">
    <property type="entry name" value="SAF"/>
    <property type="match status" value="1"/>
</dbReference>
<evidence type="ECO:0000259" key="2">
    <source>
        <dbReference type="PROSITE" id="PS50844"/>
    </source>
</evidence>